<evidence type="ECO:0000313" key="1">
    <source>
        <dbReference type="EMBL" id="EFO12270.1"/>
    </source>
</evidence>
<dbReference type="KEGG" id="loa:LOAG_16263"/>
<organism evidence="1">
    <name type="scientific">Loa loa</name>
    <name type="common">Eye worm</name>
    <name type="synonym">Filaria loa</name>
    <dbReference type="NCBI Taxonomy" id="7209"/>
    <lineage>
        <taxon>Eukaryota</taxon>
        <taxon>Metazoa</taxon>
        <taxon>Ecdysozoa</taxon>
        <taxon>Nematoda</taxon>
        <taxon>Chromadorea</taxon>
        <taxon>Rhabditida</taxon>
        <taxon>Spirurina</taxon>
        <taxon>Spiruromorpha</taxon>
        <taxon>Filarioidea</taxon>
        <taxon>Onchocercidae</taxon>
        <taxon>Loa</taxon>
    </lineage>
</organism>
<dbReference type="OrthoDB" id="1100386at2759"/>
<dbReference type="RefSeq" id="XP_003151799.1">
    <property type="nucleotide sequence ID" value="XM_003151751.1"/>
</dbReference>
<dbReference type="CTD" id="9953763"/>
<reference evidence="1" key="1">
    <citation type="submission" date="2012-04" db="EMBL/GenBank/DDBJ databases">
        <title>The Genome Sequence of Loa loa.</title>
        <authorList>
            <consortium name="The Broad Institute Genome Sequencing Platform"/>
            <consortium name="Broad Institute Genome Sequencing Center for Infectious Disease"/>
            <person name="Nutman T.B."/>
            <person name="Fink D.L."/>
            <person name="Russ C."/>
            <person name="Young S."/>
            <person name="Zeng Q."/>
            <person name="Gargeya S."/>
            <person name="Alvarado L."/>
            <person name="Berlin A."/>
            <person name="Chapman S.B."/>
            <person name="Chen Z."/>
            <person name="Freedman E."/>
            <person name="Gellesch M."/>
            <person name="Goldberg J."/>
            <person name="Griggs A."/>
            <person name="Gujja S."/>
            <person name="Heilman E.R."/>
            <person name="Heiman D."/>
            <person name="Howarth C."/>
            <person name="Mehta T."/>
            <person name="Neiman D."/>
            <person name="Pearson M."/>
            <person name="Roberts A."/>
            <person name="Saif S."/>
            <person name="Shea T."/>
            <person name="Shenoy N."/>
            <person name="Sisk P."/>
            <person name="Stolte C."/>
            <person name="Sykes S."/>
            <person name="White J."/>
            <person name="Yandava C."/>
            <person name="Haas B."/>
            <person name="Henn M.R."/>
            <person name="Nusbaum C."/>
            <person name="Birren B."/>
        </authorList>
    </citation>
    <scope>NUCLEOTIDE SEQUENCE [LARGE SCALE GENOMIC DNA]</scope>
</reference>
<gene>
    <name evidence="1" type="ORF">LOAG_16263</name>
</gene>
<proteinExistence type="predicted"/>
<dbReference type="EMBL" id="JH717283">
    <property type="protein sequence ID" value="EFO12270.1"/>
    <property type="molecule type" value="Genomic_DNA"/>
</dbReference>
<dbReference type="InParanoid" id="A0A1S0TE82"/>
<name>A0A1S0TE82_LOALO</name>
<protein>
    <submittedName>
        <fullName evidence="1">Uncharacterized protein</fullName>
    </submittedName>
</protein>
<dbReference type="AlphaFoldDB" id="A0A1S0TE82"/>
<feature type="non-terminal residue" evidence="1">
    <location>
        <position position="1"/>
    </location>
</feature>
<sequence>LIVESINNMMKESQILAWNDLKDAKRRMIADQMMNIVDQISMTISTLITPDTPRIIMKPNI</sequence>
<accession>A0A1S0TE82</accession>
<feature type="non-terminal residue" evidence="1">
    <location>
        <position position="61"/>
    </location>
</feature>
<dbReference type="GeneID" id="9953763"/>